<evidence type="ECO:0000256" key="3">
    <source>
        <dbReference type="ARBA" id="ARBA00022475"/>
    </source>
</evidence>
<organism evidence="8 9">
    <name type="scientific">Yersinia enterocolitica LC20</name>
    <dbReference type="NCBI Taxonomy" id="1443113"/>
    <lineage>
        <taxon>Bacteria</taxon>
        <taxon>Pseudomonadati</taxon>
        <taxon>Pseudomonadota</taxon>
        <taxon>Gammaproteobacteria</taxon>
        <taxon>Enterobacterales</taxon>
        <taxon>Yersiniaceae</taxon>
        <taxon>Yersinia</taxon>
    </lineage>
</organism>
<keyword evidence="3" id="KW-1003">Cell membrane</keyword>
<feature type="transmembrane region" description="Helical" evidence="7">
    <location>
        <begin position="71"/>
        <end position="89"/>
    </location>
</feature>
<evidence type="ECO:0000256" key="5">
    <source>
        <dbReference type="ARBA" id="ARBA00022989"/>
    </source>
</evidence>
<dbReference type="GO" id="GO:0015171">
    <property type="term" value="F:amino acid transmembrane transporter activity"/>
    <property type="evidence" value="ECO:0007669"/>
    <property type="project" value="TreeGrafter"/>
</dbReference>
<accession>A0A7U4GGY8</accession>
<evidence type="ECO:0000256" key="2">
    <source>
        <dbReference type="ARBA" id="ARBA00007928"/>
    </source>
</evidence>
<feature type="transmembrane region" description="Helical" evidence="7">
    <location>
        <begin position="6"/>
        <end position="29"/>
    </location>
</feature>
<keyword evidence="5 7" id="KW-1133">Transmembrane helix</keyword>
<feature type="transmembrane region" description="Helical" evidence="7">
    <location>
        <begin position="98"/>
        <end position="116"/>
    </location>
</feature>
<dbReference type="PANTHER" id="PTHR30086:SF21">
    <property type="entry name" value="TRANSPORT PROTEIN"/>
    <property type="match status" value="1"/>
</dbReference>
<dbReference type="Proteomes" id="UP000230961">
    <property type="component" value="Chromosome"/>
</dbReference>
<reference evidence="8 9" key="1">
    <citation type="submission" date="2017-11" db="EMBL/GenBank/DDBJ databases">
        <title>The complete genome sequence and comparative genome analysis of Yersinia enterocolitica strain LC20.</title>
        <authorList>
            <person name="Shi G."/>
            <person name="Su M."/>
            <person name="Liang J."/>
            <person name="Gu W."/>
            <person name="Xiao Y."/>
            <person name="Zhang Z."/>
            <person name="Qiu H."/>
            <person name="Duan R."/>
            <person name="Zhang Z."/>
            <person name="Li Y."/>
            <person name="Zhang X."/>
            <person name="Ling Y."/>
            <person name="Song L."/>
            <person name="Chen M."/>
            <person name="Zhao Y."/>
            <person name="Wu J."/>
            <person name="Jing H."/>
            <person name="Xiao J."/>
            <person name="Wang X."/>
        </authorList>
    </citation>
    <scope>NUCLEOTIDE SEQUENCE [LARGE SCALE GENOMIC DNA]</scope>
    <source>
        <strain evidence="8 9">LC20</strain>
    </source>
</reference>
<comment type="similarity">
    <text evidence="2">Belongs to the Rht family.</text>
</comment>
<feature type="transmembrane region" description="Helical" evidence="7">
    <location>
        <begin position="41"/>
        <end position="65"/>
    </location>
</feature>
<feature type="transmembrane region" description="Helical" evidence="7">
    <location>
        <begin position="185"/>
        <end position="206"/>
    </location>
</feature>
<evidence type="ECO:0000313" key="8">
    <source>
        <dbReference type="EMBL" id="AHM75078.2"/>
    </source>
</evidence>
<proteinExistence type="inferred from homology"/>
<dbReference type="GO" id="GO:0005886">
    <property type="term" value="C:plasma membrane"/>
    <property type="evidence" value="ECO:0007669"/>
    <property type="project" value="UniProtKB-SubCell"/>
</dbReference>
<name>A0A7U4GGY8_YEREN</name>
<sequence>MDQIHVIILTVGLFVLTFINPGANLLVVVQTSLSSGKNASLLTGLGVALGDAIYSGLGLFGMAALITEGGALFSAIKIGGGLYLMLYAYNMVRHRQKLHLGIGSIAPSPATPWYIYFRRGLLTDLSNPQTVLFFISIFSVTLTPTTPTWAKIVAWLGIVLASILWRSLLSMAFSRPTARRAYGKVQHLLSGIIGVAVGAFGLRLIYEGITRR</sequence>
<dbReference type="PANTHER" id="PTHR30086">
    <property type="entry name" value="ARGININE EXPORTER PROTEIN ARGO"/>
    <property type="match status" value="1"/>
</dbReference>
<keyword evidence="4 7" id="KW-0812">Transmembrane</keyword>
<dbReference type="InterPro" id="IPR004778">
    <property type="entry name" value="Homoserine/Threonine_efflux"/>
</dbReference>
<dbReference type="PIRSF" id="PIRSF006324">
    <property type="entry name" value="LeuE"/>
    <property type="match status" value="1"/>
</dbReference>
<evidence type="ECO:0000256" key="1">
    <source>
        <dbReference type="ARBA" id="ARBA00004651"/>
    </source>
</evidence>
<evidence type="ECO:0000313" key="9">
    <source>
        <dbReference type="Proteomes" id="UP000230961"/>
    </source>
</evidence>
<dbReference type="KEGG" id="yel:LC20_03825"/>
<gene>
    <name evidence="8" type="ORF">LC20_03825</name>
</gene>
<dbReference type="NCBIfam" id="TIGR00949">
    <property type="entry name" value="2A76"/>
    <property type="match status" value="1"/>
</dbReference>
<comment type="subcellular location">
    <subcellularLocation>
        <location evidence="1">Cell membrane</location>
        <topology evidence="1">Multi-pass membrane protein</topology>
    </subcellularLocation>
</comment>
<evidence type="ECO:0000256" key="4">
    <source>
        <dbReference type="ARBA" id="ARBA00022692"/>
    </source>
</evidence>
<dbReference type="EMBL" id="CP007448">
    <property type="protein sequence ID" value="AHM75078.2"/>
    <property type="molecule type" value="Genomic_DNA"/>
</dbReference>
<dbReference type="InterPro" id="IPR001123">
    <property type="entry name" value="LeuE-type"/>
</dbReference>
<keyword evidence="6 7" id="KW-0472">Membrane</keyword>
<evidence type="ECO:0000256" key="6">
    <source>
        <dbReference type="ARBA" id="ARBA00023136"/>
    </source>
</evidence>
<feature type="transmembrane region" description="Helical" evidence="7">
    <location>
        <begin position="152"/>
        <end position="173"/>
    </location>
</feature>
<evidence type="ECO:0008006" key="10">
    <source>
        <dbReference type="Google" id="ProtNLM"/>
    </source>
</evidence>
<protein>
    <recommendedName>
        <fullName evidence="10">Membrane transport protein</fullName>
    </recommendedName>
</protein>
<dbReference type="AlphaFoldDB" id="A0A7U4GGY8"/>
<evidence type="ECO:0000256" key="7">
    <source>
        <dbReference type="SAM" id="Phobius"/>
    </source>
</evidence>
<feature type="transmembrane region" description="Helical" evidence="7">
    <location>
        <begin position="128"/>
        <end position="145"/>
    </location>
</feature>
<dbReference type="Pfam" id="PF01810">
    <property type="entry name" value="LysE"/>
    <property type="match status" value="1"/>
</dbReference>